<proteinExistence type="predicted"/>
<evidence type="ECO:0000313" key="1">
    <source>
        <dbReference type="EMBL" id="MPN38110.1"/>
    </source>
</evidence>
<accession>A0A645HH95</accession>
<gene>
    <name evidence="1" type="ORF">SDC9_185634</name>
</gene>
<name>A0A645HH95_9ZZZZ</name>
<dbReference type="EMBL" id="VSSQ01093142">
    <property type="protein sequence ID" value="MPN38110.1"/>
    <property type="molecule type" value="Genomic_DNA"/>
</dbReference>
<sequence length="81" mass="8831">MVPAYEYLDARKFADGGKVHSGVPEVHRPADVPWNQHKVPVRYADSGPVLAYAGPVVAPVGPENIHGFGLCQRQVQIADRK</sequence>
<reference evidence="1" key="1">
    <citation type="submission" date="2019-08" db="EMBL/GenBank/DDBJ databases">
        <authorList>
            <person name="Kucharzyk K."/>
            <person name="Murdoch R.W."/>
            <person name="Higgins S."/>
            <person name="Loffler F."/>
        </authorList>
    </citation>
    <scope>NUCLEOTIDE SEQUENCE</scope>
</reference>
<organism evidence="1">
    <name type="scientific">bioreactor metagenome</name>
    <dbReference type="NCBI Taxonomy" id="1076179"/>
    <lineage>
        <taxon>unclassified sequences</taxon>
        <taxon>metagenomes</taxon>
        <taxon>ecological metagenomes</taxon>
    </lineage>
</organism>
<dbReference type="AlphaFoldDB" id="A0A645HH95"/>
<comment type="caution">
    <text evidence="1">The sequence shown here is derived from an EMBL/GenBank/DDBJ whole genome shotgun (WGS) entry which is preliminary data.</text>
</comment>
<protein>
    <submittedName>
        <fullName evidence="1">Uncharacterized protein</fullName>
    </submittedName>
</protein>